<dbReference type="PROSITE" id="PS50943">
    <property type="entry name" value="HTH_CROC1"/>
    <property type="match status" value="1"/>
</dbReference>
<gene>
    <name evidence="5" type="primary">lexA_2</name>
    <name evidence="5" type="ORF">NCTC10699_01178</name>
</gene>
<feature type="domain" description="HTH cro/C1-type" evidence="4">
    <location>
        <begin position="9"/>
        <end position="63"/>
    </location>
</feature>
<dbReference type="InterPro" id="IPR001387">
    <property type="entry name" value="Cro/C1-type_HTH"/>
</dbReference>
<dbReference type="GO" id="GO:0004252">
    <property type="term" value="F:serine-type endopeptidase activity"/>
    <property type="evidence" value="ECO:0007669"/>
    <property type="project" value="UniProtKB-EC"/>
</dbReference>
<reference evidence="5 6" key="1">
    <citation type="submission" date="2018-06" db="EMBL/GenBank/DDBJ databases">
        <authorList>
            <consortium name="Pathogen Informatics"/>
            <person name="Doyle S."/>
        </authorList>
    </citation>
    <scope>NUCLEOTIDE SEQUENCE [LARGE SCALE GENOMIC DNA]</scope>
    <source>
        <strain evidence="5 6">NCTC10699</strain>
    </source>
</reference>
<dbReference type="Gene3D" id="2.10.109.10">
    <property type="entry name" value="Umud Fragment, subunit A"/>
    <property type="match status" value="1"/>
</dbReference>
<dbReference type="EC" id="3.4.21.88" evidence="5"/>
<evidence type="ECO:0000256" key="1">
    <source>
        <dbReference type="ARBA" id="ARBA00023015"/>
    </source>
</evidence>
<evidence type="ECO:0000256" key="3">
    <source>
        <dbReference type="ARBA" id="ARBA00023163"/>
    </source>
</evidence>
<name>A0A379B4L2_9PAST</name>
<protein>
    <submittedName>
        <fullName evidence="5">Repressor protein</fullName>
        <ecNumber evidence="5">3.4.21.88</ecNumber>
    </submittedName>
</protein>
<keyword evidence="1" id="KW-0805">Transcription regulation</keyword>
<dbReference type="GO" id="GO:0003677">
    <property type="term" value="F:DNA binding"/>
    <property type="evidence" value="ECO:0007669"/>
    <property type="project" value="UniProtKB-KW"/>
</dbReference>
<keyword evidence="3" id="KW-0804">Transcription</keyword>
<dbReference type="Pfam" id="PF00717">
    <property type="entry name" value="Peptidase_S24"/>
    <property type="match status" value="1"/>
</dbReference>
<dbReference type="EMBL" id="UGSS01000002">
    <property type="protein sequence ID" value="SUB33553.1"/>
    <property type="molecule type" value="Genomic_DNA"/>
</dbReference>
<keyword evidence="6" id="KW-1185">Reference proteome</keyword>
<dbReference type="Gene3D" id="1.10.260.40">
    <property type="entry name" value="lambda repressor-like DNA-binding domains"/>
    <property type="match status" value="1"/>
</dbReference>
<dbReference type="PANTHER" id="PTHR40661:SF3">
    <property type="entry name" value="FELS-1 PROPHAGE TRANSCRIPTIONAL REGULATOR"/>
    <property type="match status" value="1"/>
</dbReference>
<dbReference type="InterPro" id="IPR015927">
    <property type="entry name" value="Peptidase_S24_S26A/B/C"/>
</dbReference>
<dbReference type="SMART" id="SM00530">
    <property type="entry name" value="HTH_XRE"/>
    <property type="match status" value="1"/>
</dbReference>
<proteinExistence type="predicted"/>
<keyword evidence="5" id="KW-0378">Hydrolase</keyword>
<dbReference type="CDD" id="cd06529">
    <property type="entry name" value="S24_LexA-like"/>
    <property type="match status" value="1"/>
</dbReference>
<sequence>MKKQWNEYVRELMDRNGINQNDIADAIGKTQGAVGHWLTGKRKPNFDDVTKILDIVGAKKVLLNQDGTVEDFDNNAQFTRIIKSFQYPLLSSIQAGRFTEVEHFNHVDELDQYEMISSQVKASPNAFYLKVSGDSMLPRFKDGDMVLIDPDIAPTPGKFIAAINPDGEATFKQYKQLGTIDDHGRPHFKLVPLNDNYPTLSSEDHHIQLIGVAVEHRQVL</sequence>
<dbReference type="AlphaFoldDB" id="A0A379B4L2"/>
<dbReference type="SUPFAM" id="SSF51306">
    <property type="entry name" value="LexA/Signal peptidase"/>
    <property type="match status" value="1"/>
</dbReference>
<dbReference type="Pfam" id="PF01381">
    <property type="entry name" value="HTH_3"/>
    <property type="match status" value="1"/>
</dbReference>
<dbReference type="PANTHER" id="PTHR40661">
    <property type="match status" value="1"/>
</dbReference>
<evidence type="ECO:0000259" key="4">
    <source>
        <dbReference type="PROSITE" id="PS50943"/>
    </source>
</evidence>
<evidence type="ECO:0000313" key="6">
    <source>
        <dbReference type="Proteomes" id="UP000254280"/>
    </source>
</evidence>
<evidence type="ECO:0000313" key="5">
    <source>
        <dbReference type="EMBL" id="SUB33553.1"/>
    </source>
</evidence>
<keyword evidence="2" id="KW-0238">DNA-binding</keyword>
<dbReference type="InterPro" id="IPR039418">
    <property type="entry name" value="LexA-like"/>
</dbReference>
<dbReference type="InterPro" id="IPR036286">
    <property type="entry name" value="LexA/Signal_pep-like_sf"/>
</dbReference>
<dbReference type="CDD" id="cd00093">
    <property type="entry name" value="HTH_XRE"/>
    <property type="match status" value="1"/>
</dbReference>
<dbReference type="SUPFAM" id="SSF47413">
    <property type="entry name" value="lambda repressor-like DNA-binding domains"/>
    <property type="match status" value="1"/>
</dbReference>
<evidence type="ECO:0000256" key="2">
    <source>
        <dbReference type="ARBA" id="ARBA00023125"/>
    </source>
</evidence>
<dbReference type="InterPro" id="IPR010982">
    <property type="entry name" value="Lambda_DNA-bd_dom_sf"/>
</dbReference>
<dbReference type="OrthoDB" id="9791537at2"/>
<dbReference type="Proteomes" id="UP000254280">
    <property type="component" value="Unassembled WGS sequence"/>
</dbReference>
<accession>A0A379B4L2</accession>
<organism evidence="5 6">
    <name type="scientific">[Pasteurella] mairii</name>
    <dbReference type="NCBI Taxonomy" id="757"/>
    <lineage>
        <taxon>Bacteria</taxon>
        <taxon>Pseudomonadati</taxon>
        <taxon>Pseudomonadota</taxon>
        <taxon>Gammaproteobacteria</taxon>
        <taxon>Pasteurellales</taxon>
        <taxon>Pasteurellaceae</taxon>
    </lineage>
</organism>